<feature type="compositionally biased region" description="Basic and acidic residues" evidence="1">
    <location>
        <begin position="14"/>
        <end position="30"/>
    </location>
</feature>
<reference evidence="2" key="1">
    <citation type="submission" date="2020-02" db="EMBL/GenBank/DDBJ databases">
        <authorList>
            <person name="Meier V. D."/>
        </authorList>
    </citation>
    <scope>NUCLEOTIDE SEQUENCE</scope>
    <source>
        <strain evidence="2">AVDCRST_MAG32</strain>
    </source>
</reference>
<feature type="compositionally biased region" description="Pro residues" evidence="1">
    <location>
        <begin position="169"/>
        <end position="183"/>
    </location>
</feature>
<proteinExistence type="predicted"/>
<sequence>DRVACQGLRLPQDPQDRGDQCGDRPVEGVRTRRHHHRDQSRGRGAPARRRWLPPAELRLAAPSPQGLQPHGRQGRARGRGRGRVARLLHLRHRAEPVGRGGLPLLLEVQGPPGAPRLRAVRLRGVDRAARQQPPDVPHRRADRPRPGAAVRAPRRGAAGGLGEARPARQPGPPAREGPSPPRRPLPRALQLRVAGPGGGGLRRQHRDLRLRVL</sequence>
<feature type="region of interest" description="Disordered" evidence="1">
    <location>
        <begin position="1"/>
        <end position="81"/>
    </location>
</feature>
<dbReference type="EMBL" id="CADCUM010000086">
    <property type="protein sequence ID" value="CAA9386963.1"/>
    <property type="molecule type" value="Genomic_DNA"/>
</dbReference>
<feature type="non-terminal residue" evidence="2">
    <location>
        <position position="213"/>
    </location>
</feature>
<evidence type="ECO:0000313" key="2">
    <source>
        <dbReference type="EMBL" id="CAA9386963.1"/>
    </source>
</evidence>
<accession>A0A6J4NMR8</accession>
<gene>
    <name evidence="2" type="ORF">AVDCRST_MAG32-2055</name>
</gene>
<dbReference type="AlphaFoldDB" id="A0A6J4NMR8"/>
<organism evidence="2">
    <name type="scientific">uncultured Nocardioides sp</name>
    <dbReference type="NCBI Taxonomy" id="198441"/>
    <lineage>
        <taxon>Bacteria</taxon>
        <taxon>Bacillati</taxon>
        <taxon>Actinomycetota</taxon>
        <taxon>Actinomycetes</taxon>
        <taxon>Propionibacteriales</taxon>
        <taxon>Nocardioidaceae</taxon>
        <taxon>Nocardioides</taxon>
        <taxon>environmental samples</taxon>
    </lineage>
</organism>
<feature type="compositionally biased region" description="Basic residues" evidence="1">
    <location>
        <begin position="72"/>
        <end position="81"/>
    </location>
</feature>
<name>A0A6J4NMR8_9ACTN</name>
<feature type="non-terminal residue" evidence="2">
    <location>
        <position position="1"/>
    </location>
</feature>
<evidence type="ECO:0000256" key="1">
    <source>
        <dbReference type="SAM" id="MobiDB-lite"/>
    </source>
</evidence>
<feature type="compositionally biased region" description="Basic and acidic residues" evidence="1">
    <location>
        <begin position="136"/>
        <end position="145"/>
    </location>
</feature>
<feature type="region of interest" description="Disordered" evidence="1">
    <location>
        <begin position="125"/>
        <end position="206"/>
    </location>
</feature>
<protein>
    <submittedName>
        <fullName evidence="2">Uncharacterized protein</fullName>
    </submittedName>
</protein>